<feature type="compositionally biased region" description="Basic and acidic residues" evidence="1">
    <location>
        <begin position="299"/>
        <end position="310"/>
    </location>
</feature>
<feature type="compositionally biased region" description="Polar residues" evidence="1">
    <location>
        <begin position="681"/>
        <end position="693"/>
    </location>
</feature>
<feature type="compositionally biased region" description="Basic residues" evidence="1">
    <location>
        <begin position="370"/>
        <end position="379"/>
    </location>
</feature>
<dbReference type="CDD" id="cd00038">
    <property type="entry name" value="CAP_ED"/>
    <property type="match status" value="1"/>
</dbReference>
<evidence type="ECO:0000259" key="2">
    <source>
        <dbReference type="PROSITE" id="PS50042"/>
    </source>
</evidence>
<sequence length="1175" mass="136785">MFNSILVNKMLPIIEAGQCLDSEENKEQMVEALLQIKHFYTLIRYESQKEYLFQFMQKMKLIKSKRGQIIYEKGAQNEGLYLLIKGNLSIWEPKTQGEINDEIGLITKLEKFAKIGNQSDDIKKKVHQTQFLLDFIRKKQDDELFKNQKEQYFLTENICSLKRVRYIYPGDSLNEDCVVSGAKTQYTVMSQEDSCILYISQHDYLKIFDLEISKLNFILDVLKKNFPNSKIDSLRRLSYKFKEEIFPYGSIIFHQDDPANLFMIIKSGCVEISKILYPDDDKSDEKIAQKKHKEKKARQKTEESKEEDNQQKSTNKKKKTQQYTQEEEDAYLEYQRYYGSSNDNPNQEKEEEELEQEIMQKHQDEENLQQKKKKKKSMKIKQQSVLSPVKYLRNVSYMKLGIIGAGEILGLEDYIKHKTRSFQAQSIAADTAIYYVSKKKIDDVIDLNEDLNLKKAMKQNGNVKIEWYSGLQSKISNINSIQELKSEEIITAEQVKKRFTGEEEINFKSVVSKLFNERRQKIVEDMIRKEINNCPIKIQNFPTLNSPQKEQNNQEISKQQQVNDHKFKSITQSNTPKEGKSGESTKQNKLSFFQELQDSLYKQQDVNQNALDIHQLNPNQNIKQQQPKYTLQVNSEKKIPSEALNSINEESKQDKQNLQKLLTSNNNFQDNYEKRFRTILDQSCSPPKQQNKKINSESQRKSMNDLHSKKNNTSILLDDHNQQSSQKEIQLVRSYQLETASLSLQQKIQYKIKSNSIISSKYKKYDPQNSKSFLEARKIVKILRQSQQSKSIQQGNILKQMREERQSSLSQIVQNIVNDSQNTSNLNSNLITDKDQAVSCKRINLLGSLCQINDISQSIIRIPPNDSHSIIQEEEAKEKNQKSITLPPIIHSISPDHRELQHLQKKSRKGDKNNIFYSQQQLSNIEERIGSLYHFQSPKNQNSRQVNPSSSAVTNVPQNDDSNSCITSNPLKTETVTQSEKKTKQYSKFLDGLNDEHEQSHLQNSSLSNIQENNQNLRKSLQLPQINHNNNQSFIQSMKLNISPQISFSVKMSRKNINRKYNDIYQSNQNIPKSKTERQITISDSQSQQSLITVNKLDIAEEVKEKVQNRLKRQSDVLQVKSNNKKNSILSQRFPSLGKLSNNSYQLNIQNQIIPQTTKTNKIKYQFSQEKQIAF</sequence>
<dbReference type="RefSeq" id="XP_976902.2">
    <property type="nucleotide sequence ID" value="XM_971809.2"/>
</dbReference>
<accession>Q22MW8</accession>
<feature type="region of interest" description="Disordered" evidence="1">
    <location>
        <begin position="285"/>
        <end position="325"/>
    </location>
</feature>
<dbReference type="Proteomes" id="UP000009168">
    <property type="component" value="Unassembled WGS sequence"/>
</dbReference>
<feature type="compositionally biased region" description="Polar residues" evidence="1">
    <location>
        <begin position="540"/>
        <end position="562"/>
    </location>
</feature>
<protein>
    <submittedName>
        <fullName evidence="3">Cyclic nucleotide-binding domain protein</fullName>
    </submittedName>
</protein>
<gene>
    <name evidence="3" type="ORF">TTHERM_00030050</name>
</gene>
<feature type="compositionally biased region" description="Basic and acidic residues" evidence="1">
    <location>
        <begin position="358"/>
        <end position="369"/>
    </location>
</feature>
<dbReference type="STRING" id="312017.Q22MW8"/>
<organism evidence="3 4">
    <name type="scientific">Tetrahymena thermophila (strain SB210)</name>
    <dbReference type="NCBI Taxonomy" id="312017"/>
    <lineage>
        <taxon>Eukaryota</taxon>
        <taxon>Sar</taxon>
        <taxon>Alveolata</taxon>
        <taxon>Ciliophora</taxon>
        <taxon>Intramacronucleata</taxon>
        <taxon>Oligohymenophorea</taxon>
        <taxon>Hymenostomatida</taxon>
        <taxon>Tetrahymenina</taxon>
        <taxon>Tetrahymenidae</taxon>
        <taxon>Tetrahymena</taxon>
    </lineage>
</organism>
<evidence type="ECO:0000313" key="3">
    <source>
        <dbReference type="EMBL" id="EAR86575.2"/>
    </source>
</evidence>
<evidence type="ECO:0000313" key="4">
    <source>
        <dbReference type="Proteomes" id="UP000009168"/>
    </source>
</evidence>
<dbReference type="GeneID" id="7833580"/>
<reference evidence="4" key="1">
    <citation type="journal article" date="2006" name="PLoS Biol.">
        <title>Macronuclear genome sequence of the ciliate Tetrahymena thermophila, a model eukaryote.</title>
        <authorList>
            <person name="Eisen J.A."/>
            <person name="Coyne R.S."/>
            <person name="Wu M."/>
            <person name="Wu D."/>
            <person name="Thiagarajan M."/>
            <person name="Wortman J.R."/>
            <person name="Badger J.H."/>
            <person name="Ren Q."/>
            <person name="Amedeo P."/>
            <person name="Jones K.M."/>
            <person name="Tallon L.J."/>
            <person name="Delcher A.L."/>
            <person name="Salzberg S.L."/>
            <person name="Silva J.C."/>
            <person name="Haas B.J."/>
            <person name="Majoros W.H."/>
            <person name="Farzad M."/>
            <person name="Carlton J.M."/>
            <person name="Smith R.K. Jr."/>
            <person name="Garg J."/>
            <person name="Pearlman R.E."/>
            <person name="Karrer K.M."/>
            <person name="Sun L."/>
            <person name="Manning G."/>
            <person name="Elde N.C."/>
            <person name="Turkewitz A.P."/>
            <person name="Asai D.J."/>
            <person name="Wilkes D.E."/>
            <person name="Wang Y."/>
            <person name="Cai H."/>
            <person name="Collins K."/>
            <person name="Stewart B.A."/>
            <person name="Lee S.R."/>
            <person name="Wilamowska K."/>
            <person name="Weinberg Z."/>
            <person name="Ruzzo W.L."/>
            <person name="Wloga D."/>
            <person name="Gaertig J."/>
            <person name="Frankel J."/>
            <person name="Tsao C.-C."/>
            <person name="Gorovsky M.A."/>
            <person name="Keeling P.J."/>
            <person name="Waller R.F."/>
            <person name="Patron N.J."/>
            <person name="Cherry J.M."/>
            <person name="Stover N.A."/>
            <person name="Krieger C.J."/>
            <person name="del Toro C."/>
            <person name="Ryder H.F."/>
            <person name="Williamson S.C."/>
            <person name="Barbeau R.A."/>
            <person name="Hamilton E.P."/>
            <person name="Orias E."/>
        </authorList>
    </citation>
    <scope>NUCLEOTIDE SEQUENCE [LARGE SCALE GENOMIC DNA]</scope>
    <source>
        <strain evidence="4">SB210</strain>
    </source>
</reference>
<dbReference type="KEGG" id="tet:TTHERM_00030050"/>
<dbReference type="Gene3D" id="2.60.120.10">
    <property type="entry name" value="Jelly Rolls"/>
    <property type="match status" value="2"/>
</dbReference>
<feature type="domain" description="Cyclic nucleotide-binding" evidence="2">
    <location>
        <begin position="218"/>
        <end position="272"/>
    </location>
</feature>
<keyword evidence="4" id="KW-1185">Reference proteome</keyword>
<dbReference type="InParanoid" id="Q22MW8"/>
<dbReference type="InterPro" id="IPR018490">
    <property type="entry name" value="cNMP-bd_dom_sf"/>
</dbReference>
<feature type="domain" description="Cyclic nucleotide-binding" evidence="2">
    <location>
        <begin position="43"/>
        <end position="116"/>
    </location>
</feature>
<feature type="compositionally biased region" description="Basic and acidic residues" evidence="1">
    <location>
        <begin position="694"/>
        <end position="705"/>
    </location>
</feature>
<dbReference type="AlphaFoldDB" id="Q22MW8"/>
<feature type="region of interest" description="Disordered" evidence="1">
    <location>
        <begin position="938"/>
        <end position="980"/>
    </location>
</feature>
<dbReference type="InterPro" id="IPR014710">
    <property type="entry name" value="RmlC-like_jellyroll"/>
</dbReference>
<proteinExistence type="predicted"/>
<dbReference type="EMBL" id="GG662720">
    <property type="protein sequence ID" value="EAR86575.2"/>
    <property type="molecule type" value="Genomic_DNA"/>
</dbReference>
<feature type="region of interest" description="Disordered" evidence="1">
    <location>
        <begin position="681"/>
        <end position="705"/>
    </location>
</feature>
<dbReference type="SUPFAM" id="SSF51206">
    <property type="entry name" value="cAMP-binding domain-like"/>
    <property type="match status" value="2"/>
</dbReference>
<feature type="region of interest" description="Disordered" evidence="1">
    <location>
        <begin position="338"/>
        <end position="379"/>
    </location>
</feature>
<name>Q22MW8_TETTS</name>
<evidence type="ECO:0000256" key="1">
    <source>
        <dbReference type="SAM" id="MobiDB-lite"/>
    </source>
</evidence>
<dbReference type="PROSITE" id="PS50042">
    <property type="entry name" value="CNMP_BINDING_3"/>
    <property type="match status" value="2"/>
</dbReference>
<dbReference type="InterPro" id="IPR000595">
    <property type="entry name" value="cNMP-bd_dom"/>
</dbReference>
<feature type="region of interest" description="Disordered" evidence="1">
    <location>
        <begin position="538"/>
        <end position="585"/>
    </location>
</feature>
<dbReference type="HOGENOM" id="CLU_269550_0_0_1"/>
<feature type="compositionally biased region" description="Polar residues" evidence="1">
    <location>
        <begin position="938"/>
        <end position="978"/>
    </location>
</feature>
<feature type="compositionally biased region" description="Basic residues" evidence="1">
    <location>
        <begin position="289"/>
        <end position="298"/>
    </location>
</feature>